<dbReference type="GO" id="GO:0004519">
    <property type="term" value="F:endonuclease activity"/>
    <property type="evidence" value="ECO:0007669"/>
    <property type="project" value="UniProtKB-KW"/>
</dbReference>
<accession>A0ABP9M9A8</accession>
<evidence type="ECO:0000313" key="4">
    <source>
        <dbReference type="Proteomes" id="UP001501407"/>
    </source>
</evidence>
<feature type="region of interest" description="Disordered" evidence="1">
    <location>
        <begin position="12"/>
        <end position="32"/>
    </location>
</feature>
<evidence type="ECO:0000313" key="3">
    <source>
        <dbReference type="EMBL" id="GAA5090883.1"/>
    </source>
</evidence>
<keyword evidence="3" id="KW-0255">Endonuclease</keyword>
<sequence>MTFEGMFYAGGMSHPAPHRDPQGSGCADGGDEEFLPPVPDAVDLVLESATMLAVFAAERLRRIEAMRHEALAPILGRGAGAVEMAERSIRLELSAGMRITEYAAGRLLMQADALVNRYPSALDALSGARITEKHAEIFVDLVDQVTPELRADVVERAVALAETEPVGTFRRGLRDLIARLESRTLEERHAAALGGRRVVVESGADGMGLLMLHGPQVELHAIFGRATAMAKAIKGSPGETRTLDQIRADVVADLLIDGTTAHLPAAASGIRAAVVVTVPVLSLLDDEAAAAGDPPVVEGVGPVPLSRARELCGGEAKWMRVLTHPETAVVLSVGRDRYAPPAALQKLVKWRADRCMGPGCGVPASRCEVDHQIRWADQGETALENHAPLCKGHHLVKDNTDWVVTQVPGSGGALEWISPTGRRYVVQPERKVPVFRSARAGDASNAPF</sequence>
<evidence type="ECO:0000256" key="1">
    <source>
        <dbReference type="SAM" id="MobiDB-lite"/>
    </source>
</evidence>
<evidence type="ECO:0000259" key="2">
    <source>
        <dbReference type="SMART" id="SM00507"/>
    </source>
</evidence>
<protein>
    <submittedName>
        <fullName evidence="3">HNH endonuclease signature motif containing protein</fullName>
    </submittedName>
</protein>
<proteinExistence type="predicted"/>
<dbReference type="CDD" id="cd00085">
    <property type="entry name" value="HNHc"/>
    <property type="match status" value="1"/>
</dbReference>
<dbReference type="Gene3D" id="1.10.30.50">
    <property type="match status" value="1"/>
</dbReference>
<keyword evidence="4" id="KW-1185">Reference proteome</keyword>
<dbReference type="Proteomes" id="UP001501407">
    <property type="component" value="Unassembled WGS sequence"/>
</dbReference>
<comment type="caution">
    <text evidence="3">The sequence shown here is derived from an EMBL/GenBank/DDBJ whole genome shotgun (WGS) entry which is preliminary data.</text>
</comment>
<keyword evidence="3" id="KW-0378">Hydrolase</keyword>
<name>A0ABP9M9A8_9MICO</name>
<dbReference type="InterPro" id="IPR003615">
    <property type="entry name" value="HNH_nuc"/>
</dbReference>
<feature type="domain" description="HNH nuclease" evidence="2">
    <location>
        <begin position="344"/>
        <end position="395"/>
    </location>
</feature>
<dbReference type="SMART" id="SM00507">
    <property type="entry name" value="HNHc"/>
    <property type="match status" value="1"/>
</dbReference>
<reference evidence="4" key="1">
    <citation type="journal article" date="2019" name="Int. J. Syst. Evol. Microbiol.">
        <title>The Global Catalogue of Microorganisms (GCM) 10K type strain sequencing project: providing services to taxonomists for standard genome sequencing and annotation.</title>
        <authorList>
            <consortium name="The Broad Institute Genomics Platform"/>
            <consortium name="The Broad Institute Genome Sequencing Center for Infectious Disease"/>
            <person name="Wu L."/>
            <person name="Ma J."/>
        </authorList>
    </citation>
    <scope>NUCLEOTIDE SEQUENCE [LARGE SCALE GENOMIC DNA]</scope>
    <source>
        <strain evidence="4">JCM 18959</strain>
    </source>
</reference>
<dbReference type="Pfam" id="PF02720">
    <property type="entry name" value="DUF222"/>
    <property type="match status" value="1"/>
</dbReference>
<dbReference type="InterPro" id="IPR003870">
    <property type="entry name" value="DUF222"/>
</dbReference>
<organism evidence="3 4">
    <name type="scientific">Microbacterium yannicii</name>
    <dbReference type="NCBI Taxonomy" id="671622"/>
    <lineage>
        <taxon>Bacteria</taxon>
        <taxon>Bacillati</taxon>
        <taxon>Actinomycetota</taxon>
        <taxon>Actinomycetes</taxon>
        <taxon>Micrococcales</taxon>
        <taxon>Microbacteriaceae</taxon>
        <taxon>Microbacterium</taxon>
    </lineage>
</organism>
<dbReference type="EMBL" id="BAABKZ010000001">
    <property type="protein sequence ID" value="GAA5090883.1"/>
    <property type="molecule type" value="Genomic_DNA"/>
</dbReference>
<keyword evidence="3" id="KW-0540">Nuclease</keyword>
<gene>
    <name evidence="3" type="ORF">GCM10025760_17220</name>
</gene>